<dbReference type="Proteomes" id="UP000245119">
    <property type="component" value="Linkage Group LG9"/>
</dbReference>
<protein>
    <recommendedName>
        <fullName evidence="1">C-type lectin domain-containing protein</fullName>
    </recommendedName>
</protein>
<name>A0A2T7NSJ2_POMCA</name>
<reference evidence="2 3" key="1">
    <citation type="submission" date="2018-04" db="EMBL/GenBank/DDBJ databases">
        <title>The genome of golden apple snail Pomacea canaliculata provides insight into stress tolerance and invasive adaptation.</title>
        <authorList>
            <person name="Liu C."/>
            <person name="Liu B."/>
            <person name="Ren Y."/>
            <person name="Zhang Y."/>
            <person name="Wang H."/>
            <person name="Li S."/>
            <person name="Jiang F."/>
            <person name="Yin L."/>
            <person name="Zhang G."/>
            <person name="Qian W."/>
            <person name="Fan W."/>
        </authorList>
    </citation>
    <scope>NUCLEOTIDE SEQUENCE [LARGE SCALE GENOMIC DNA]</scope>
    <source>
        <strain evidence="2">SZHN2017</strain>
        <tissue evidence="2">Muscle</tissue>
    </source>
</reference>
<dbReference type="InterPro" id="IPR016187">
    <property type="entry name" value="CTDL_fold"/>
</dbReference>
<proteinExistence type="predicted"/>
<dbReference type="EMBL" id="PZQS01000009">
    <property type="protein sequence ID" value="PVD24113.1"/>
    <property type="molecule type" value="Genomic_DNA"/>
</dbReference>
<dbReference type="InterPro" id="IPR016186">
    <property type="entry name" value="C-type_lectin-like/link_sf"/>
</dbReference>
<dbReference type="PROSITE" id="PS50041">
    <property type="entry name" value="C_TYPE_LECTIN_2"/>
    <property type="match status" value="1"/>
</dbReference>
<keyword evidence="3" id="KW-1185">Reference proteome</keyword>
<evidence type="ECO:0000313" key="3">
    <source>
        <dbReference type="Proteomes" id="UP000245119"/>
    </source>
</evidence>
<sequence>MLQINKTSRVQCTSKSATMILITKQLLSLSYGSSQLSPPCKYVDLTLSSSPPSFGRKTVRRGQTAVLLTRITASLTVAVSSWSRPMPSVMPLKTSAVKMADISAFSDPVRLWVGARRSLADTVYHWDDGDVVDIHLWNSGEPTANTDCCVVLRPDYKLANNACSELRSFICQFDV</sequence>
<dbReference type="AlphaFoldDB" id="A0A2T7NSJ2"/>
<accession>A0A2T7NSJ2</accession>
<dbReference type="CDD" id="cd00037">
    <property type="entry name" value="CLECT"/>
    <property type="match status" value="1"/>
</dbReference>
<evidence type="ECO:0000313" key="2">
    <source>
        <dbReference type="EMBL" id="PVD24113.1"/>
    </source>
</evidence>
<feature type="domain" description="C-type lectin" evidence="1">
    <location>
        <begin position="111"/>
        <end position="172"/>
    </location>
</feature>
<dbReference type="Gene3D" id="3.10.100.10">
    <property type="entry name" value="Mannose-Binding Protein A, subunit A"/>
    <property type="match status" value="1"/>
</dbReference>
<evidence type="ECO:0000259" key="1">
    <source>
        <dbReference type="PROSITE" id="PS50041"/>
    </source>
</evidence>
<dbReference type="InterPro" id="IPR001304">
    <property type="entry name" value="C-type_lectin-like"/>
</dbReference>
<organism evidence="2 3">
    <name type="scientific">Pomacea canaliculata</name>
    <name type="common">Golden apple snail</name>
    <dbReference type="NCBI Taxonomy" id="400727"/>
    <lineage>
        <taxon>Eukaryota</taxon>
        <taxon>Metazoa</taxon>
        <taxon>Spiralia</taxon>
        <taxon>Lophotrochozoa</taxon>
        <taxon>Mollusca</taxon>
        <taxon>Gastropoda</taxon>
        <taxon>Caenogastropoda</taxon>
        <taxon>Architaenioglossa</taxon>
        <taxon>Ampullarioidea</taxon>
        <taxon>Ampullariidae</taxon>
        <taxon>Pomacea</taxon>
    </lineage>
</organism>
<gene>
    <name evidence="2" type="ORF">C0Q70_14583</name>
</gene>
<dbReference type="Pfam" id="PF00059">
    <property type="entry name" value="Lectin_C"/>
    <property type="match status" value="1"/>
</dbReference>
<dbReference type="SUPFAM" id="SSF56436">
    <property type="entry name" value="C-type lectin-like"/>
    <property type="match status" value="1"/>
</dbReference>
<comment type="caution">
    <text evidence="2">The sequence shown here is derived from an EMBL/GenBank/DDBJ whole genome shotgun (WGS) entry which is preliminary data.</text>
</comment>